<reference evidence="5 6" key="1">
    <citation type="submission" date="2016-08" db="EMBL/GenBank/DDBJ databases">
        <authorList>
            <person name="Seilhamer J.J."/>
        </authorList>
    </citation>
    <scope>NUCLEOTIDE SEQUENCE [LARGE SCALE GENOMIC DNA]</scope>
    <source>
        <strain evidence="5 6">CCBAU 10071</strain>
    </source>
</reference>
<protein>
    <recommendedName>
        <fullName evidence="4">Core-binding (CB) domain-containing protein</fullName>
    </recommendedName>
</protein>
<dbReference type="RefSeq" id="WP_074448517.1">
    <property type="nucleotide sequence ID" value="NZ_FMAE01000032.1"/>
</dbReference>
<dbReference type="GO" id="GO:0015074">
    <property type="term" value="P:DNA integration"/>
    <property type="evidence" value="ECO:0007669"/>
    <property type="project" value="UniProtKB-KW"/>
</dbReference>
<evidence type="ECO:0000313" key="6">
    <source>
        <dbReference type="Proteomes" id="UP000183174"/>
    </source>
</evidence>
<evidence type="ECO:0000259" key="4">
    <source>
        <dbReference type="PROSITE" id="PS51900"/>
    </source>
</evidence>
<gene>
    <name evidence="5" type="ORF">GA0061099_103220</name>
</gene>
<feature type="region of interest" description="Disordered" evidence="3">
    <location>
        <begin position="374"/>
        <end position="393"/>
    </location>
</feature>
<organism evidence="5 6">
    <name type="scientific">Bradyrhizobium yuanmingense</name>
    <dbReference type="NCBI Taxonomy" id="108015"/>
    <lineage>
        <taxon>Bacteria</taxon>
        <taxon>Pseudomonadati</taxon>
        <taxon>Pseudomonadota</taxon>
        <taxon>Alphaproteobacteria</taxon>
        <taxon>Hyphomicrobiales</taxon>
        <taxon>Nitrobacteraceae</taxon>
        <taxon>Bradyrhizobium</taxon>
    </lineage>
</organism>
<feature type="compositionally biased region" description="Polar residues" evidence="3">
    <location>
        <begin position="376"/>
        <end position="386"/>
    </location>
</feature>
<accession>A0A1C3XJH2</accession>
<name>A0A1C3XJH2_9BRAD</name>
<proteinExistence type="predicted"/>
<evidence type="ECO:0000256" key="1">
    <source>
        <dbReference type="ARBA" id="ARBA00022908"/>
    </source>
</evidence>
<evidence type="ECO:0000256" key="3">
    <source>
        <dbReference type="SAM" id="MobiDB-lite"/>
    </source>
</evidence>
<dbReference type="GO" id="GO:0003677">
    <property type="term" value="F:DNA binding"/>
    <property type="evidence" value="ECO:0007669"/>
    <property type="project" value="UniProtKB-UniRule"/>
</dbReference>
<keyword evidence="2" id="KW-0238">DNA-binding</keyword>
<evidence type="ECO:0000313" key="5">
    <source>
        <dbReference type="EMBL" id="SCB52427.1"/>
    </source>
</evidence>
<dbReference type="EMBL" id="FMAE01000032">
    <property type="protein sequence ID" value="SCB52427.1"/>
    <property type="molecule type" value="Genomic_DNA"/>
</dbReference>
<dbReference type="AlphaFoldDB" id="A0A1C3XJH2"/>
<keyword evidence="1" id="KW-0229">DNA integration</keyword>
<dbReference type="InterPro" id="IPR044068">
    <property type="entry name" value="CB"/>
</dbReference>
<evidence type="ECO:0000256" key="2">
    <source>
        <dbReference type="PROSITE-ProRule" id="PRU01248"/>
    </source>
</evidence>
<feature type="domain" description="Core-binding (CB)" evidence="4">
    <location>
        <begin position="112"/>
        <end position="195"/>
    </location>
</feature>
<sequence>MTGRPLHKSHPDDEKLISDFKSEAEKTGFSVKHVRDMVGRLNSFSDWCRTTGRSGMAGRLDRLDEDVQSYAKHKGLDPDGMGSLKRVLEKLRNPKLYRGGRKGDSYLKAQCAEDEELISAVRTILDVNLRLKTIATYASTLRRFSDWLYGNKKQPMAGRLHDEGLTKDAQEFARAGDRTILTALTRLRASLRKQEGSVPRAMGSQSPHVAPSVRVERGAPSLGVSSSDTEPGFKPSPEDAALITAAAEVAKSNIRVGTPWPFVATRKRLNREVKHLKAFSDWLRRTGRRPIADRLPDASLNKDVIAFHKAQHADKGARGGVSGGIRMLRDYAKELEDFAADLERQLETNEIPPAAGEGTSPRRARQALLKEIFGESPQSETRQPSPQAHVDGSDVDEAISPMTRDDAFGVSMLDGLPPPEFDHDGHSVPTCMGEPEADFGAYVSLGWRGGDAPAPLIAELKKKRTCCRLCSRRRVCLSTVCAIPRSCGRVQDL</sequence>
<dbReference type="PROSITE" id="PS51900">
    <property type="entry name" value="CB"/>
    <property type="match status" value="1"/>
</dbReference>
<dbReference type="Proteomes" id="UP000183174">
    <property type="component" value="Unassembled WGS sequence"/>
</dbReference>